<evidence type="ECO:0000256" key="1">
    <source>
        <dbReference type="PROSITE-ProRule" id="PRU00169"/>
    </source>
</evidence>
<gene>
    <name evidence="4" type="ORF">BCY88_07245</name>
</gene>
<dbReference type="PROSITE" id="PS50930">
    <property type="entry name" value="HTH_LYTTR"/>
    <property type="match status" value="1"/>
</dbReference>
<dbReference type="AlphaFoldDB" id="A0A420FZ62"/>
<dbReference type="Pfam" id="PF00072">
    <property type="entry name" value="Response_reg"/>
    <property type="match status" value="1"/>
</dbReference>
<proteinExistence type="predicted"/>
<dbReference type="OrthoDB" id="236568at2"/>
<evidence type="ECO:0000259" key="2">
    <source>
        <dbReference type="PROSITE" id="PS50110"/>
    </source>
</evidence>
<evidence type="ECO:0000259" key="3">
    <source>
        <dbReference type="PROSITE" id="PS50930"/>
    </source>
</evidence>
<reference evidence="4 5" key="1">
    <citation type="submission" date="2016-07" db="EMBL/GenBank/DDBJ databases">
        <title>Genome analysis of Burkholderia fungorum ES3-20.</title>
        <authorList>
            <person name="Xu D."/>
            <person name="Yao R."/>
            <person name="Zheng S."/>
        </authorList>
    </citation>
    <scope>NUCLEOTIDE SEQUENCE [LARGE SCALE GENOMIC DNA]</scope>
    <source>
        <strain evidence="4 5">ES3-20</strain>
    </source>
</reference>
<feature type="modified residue" description="4-aspartylphosphate" evidence="1">
    <location>
        <position position="53"/>
    </location>
</feature>
<dbReference type="InterPro" id="IPR011006">
    <property type="entry name" value="CheY-like_superfamily"/>
</dbReference>
<dbReference type="Proteomes" id="UP000283709">
    <property type="component" value="Unassembled WGS sequence"/>
</dbReference>
<dbReference type="InterPro" id="IPR007492">
    <property type="entry name" value="LytTR_DNA-bd_dom"/>
</dbReference>
<dbReference type="GO" id="GO:0003677">
    <property type="term" value="F:DNA binding"/>
    <property type="evidence" value="ECO:0007669"/>
    <property type="project" value="InterPro"/>
</dbReference>
<dbReference type="SMART" id="SM00448">
    <property type="entry name" value="REC"/>
    <property type="match status" value="1"/>
</dbReference>
<evidence type="ECO:0000313" key="4">
    <source>
        <dbReference type="EMBL" id="RKF38241.1"/>
    </source>
</evidence>
<dbReference type="CDD" id="cd17532">
    <property type="entry name" value="REC_LytTR_AlgR-like"/>
    <property type="match status" value="1"/>
</dbReference>
<dbReference type="PANTHER" id="PTHR37299">
    <property type="entry name" value="TRANSCRIPTIONAL REGULATOR-RELATED"/>
    <property type="match status" value="1"/>
</dbReference>
<feature type="domain" description="Response regulatory" evidence="2">
    <location>
        <begin position="2"/>
        <end position="126"/>
    </location>
</feature>
<comment type="caution">
    <text evidence="4">The sequence shown here is derived from an EMBL/GenBank/DDBJ whole genome shotgun (WGS) entry which is preliminary data.</text>
</comment>
<dbReference type="Gene3D" id="3.40.50.2300">
    <property type="match status" value="1"/>
</dbReference>
<protein>
    <recommendedName>
        <fullName evidence="6">DNA-binding response regulator</fullName>
    </recommendedName>
</protein>
<dbReference type="PROSITE" id="PS50110">
    <property type="entry name" value="RESPONSE_REGULATORY"/>
    <property type="match status" value="1"/>
</dbReference>
<feature type="domain" description="HTH LytTR-type" evidence="3">
    <location>
        <begin position="143"/>
        <end position="246"/>
    </location>
</feature>
<keyword evidence="1" id="KW-0597">Phosphoprotein</keyword>
<dbReference type="InterPro" id="IPR001789">
    <property type="entry name" value="Sig_transdc_resp-reg_receiver"/>
</dbReference>
<dbReference type="SUPFAM" id="SSF52172">
    <property type="entry name" value="CheY-like"/>
    <property type="match status" value="1"/>
</dbReference>
<evidence type="ECO:0008006" key="6">
    <source>
        <dbReference type="Google" id="ProtNLM"/>
    </source>
</evidence>
<organism evidence="4 5">
    <name type="scientific">Paraburkholderia fungorum</name>
    <dbReference type="NCBI Taxonomy" id="134537"/>
    <lineage>
        <taxon>Bacteria</taxon>
        <taxon>Pseudomonadati</taxon>
        <taxon>Pseudomonadota</taxon>
        <taxon>Betaproteobacteria</taxon>
        <taxon>Burkholderiales</taxon>
        <taxon>Burkholderiaceae</taxon>
        <taxon>Paraburkholderia</taxon>
    </lineage>
</organism>
<dbReference type="RefSeq" id="WP_120347246.1">
    <property type="nucleotide sequence ID" value="NZ_MCAS01000034.1"/>
</dbReference>
<dbReference type="GO" id="GO:0000156">
    <property type="term" value="F:phosphorelay response regulator activity"/>
    <property type="evidence" value="ECO:0007669"/>
    <property type="project" value="InterPro"/>
</dbReference>
<sequence length="246" mass="26657">MRVLIVDDEALARSKMLRMLSAFPDVEVVGEASNGATALALTAQLRPDVIFLDVQMPEVSGFDVAASLPDNASADANADAPTDAPAVVFVTAFDQYALQAFDAHAVDYLLKPVEPERLARAVQRLRKSMRGATRPSVGMPAQLVITERGQTHIVRCAEIEWLEAADNYVNLHLPGKSLLIRRTLAALLDDLDAAFVRTHRGAAVALAAVLTVRPRGKGDATVVLRSGAEVSCSRQYRESLMQRLQQ</sequence>
<evidence type="ECO:0000313" key="5">
    <source>
        <dbReference type="Proteomes" id="UP000283709"/>
    </source>
</evidence>
<dbReference type="Gene3D" id="2.40.50.1020">
    <property type="entry name" value="LytTr DNA-binding domain"/>
    <property type="match status" value="1"/>
</dbReference>
<dbReference type="EMBL" id="MCAS01000034">
    <property type="protein sequence ID" value="RKF38241.1"/>
    <property type="molecule type" value="Genomic_DNA"/>
</dbReference>
<dbReference type="Pfam" id="PF04397">
    <property type="entry name" value="LytTR"/>
    <property type="match status" value="1"/>
</dbReference>
<name>A0A420FZ62_9BURK</name>
<dbReference type="InterPro" id="IPR046947">
    <property type="entry name" value="LytR-like"/>
</dbReference>
<accession>A0A420FZ62</accession>
<dbReference type="PANTHER" id="PTHR37299:SF1">
    <property type="entry name" value="STAGE 0 SPORULATION PROTEIN A HOMOLOG"/>
    <property type="match status" value="1"/>
</dbReference>
<dbReference type="SMART" id="SM00850">
    <property type="entry name" value="LytTR"/>
    <property type="match status" value="1"/>
</dbReference>